<reference evidence="4 5" key="1">
    <citation type="journal article" date="2015" name="Antonie Van Leeuwenhoek">
        <title>Prauserella endophytica sp. nov., an endophytic actinobacterium isolated from Tamarix taklamakanensis.</title>
        <authorList>
            <person name="Liu J.M."/>
            <person name="Habden X."/>
            <person name="Guo L."/>
            <person name="Tuo L."/>
            <person name="Jiang Z.K."/>
            <person name="Liu S.W."/>
            <person name="Liu X.F."/>
            <person name="Chen L."/>
            <person name="Li R.F."/>
            <person name="Zhang Y.Q."/>
            <person name="Sun C.H."/>
        </authorList>
    </citation>
    <scope>NUCLEOTIDE SEQUENCE [LARGE SCALE GENOMIC DNA]</scope>
    <source>
        <strain evidence="4 5">CGMCC 4.7182</strain>
    </source>
</reference>
<protein>
    <submittedName>
        <fullName evidence="4">Class F sortase</fullName>
    </submittedName>
</protein>
<sequence>MRAGWETPGRGGGHGPNAGRGPRGRRIPVDVTVNTRGDGAGRLGAVAAAVVVTLAAVLTTVTLVRAQPGDALDHTTPLGPGALTDAGRVLTGPVPDAHDPLPASAPESLHVPAIGLRTESLAELGRTPTGVVEVPGNAATVGWLAETGSPGERGAAVLTGYVDFAYERGAFFPLDDVRPGAEVTVGRADGSTAVFTVYRVQTLPRGAALAQATAHSEHPDLRLLSVSGEFDSAGAEPNAVVVFARLTGAGR</sequence>
<evidence type="ECO:0000256" key="2">
    <source>
        <dbReference type="SAM" id="MobiDB-lite"/>
    </source>
</evidence>
<dbReference type="InterPro" id="IPR023365">
    <property type="entry name" value="Sortase_dom-sf"/>
</dbReference>
<proteinExistence type="predicted"/>
<gene>
    <name evidence="4" type="ORF">FCN18_24820</name>
</gene>
<name>A0ABY2RZM4_9PSEU</name>
<evidence type="ECO:0000313" key="4">
    <source>
        <dbReference type="EMBL" id="TKG66690.1"/>
    </source>
</evidence>
<evidence type="ECO:0000256" key="1">
    <source>
        <dbReference type="ARBA" id="ARBA00022801"/>
    </source>
</evidence>
<dbReference type="SUPFAM" id="SSF63817">
    <property type="entry name" value="Sortase"/>
    <property type="match status" value="1"/>
</dbReference>
<comment type="caution">
    <text evidence="4">The sequence shown here is derived from an EMBL/GenBank/DDBJ whole genome shotgun (WGS) entry which is preliminary data.</text>
</comment>
<dbReference type="CDD" id="cd05829">
    <property type="entry name" value="Sortase_F"/>
    <property type="match status" value="1"/>
</dbReference>
<keyword evidence="3" id="KW-1133">Transmembrane helix</keyword>
<dbReference type="Pfam" id="PF04203">
    <property type="entry name" value="Sortase"/>
    <property type="match status" value="1"/>
</dbReference>
<keyword evidence="1" id="KW-0378">Hydrolase</keyword>
<evidence type="ECO:0000313" key="5">
    <source>
        <dbReference type="Proteomes" id="UP000309992"/>
    </source>
</evidence>
<accession>A0ABY2RZM4</accession>
<dbReference type="Proteomes" id="UP000309992">
    <property type="component" value="Unassembled WGS sequence"/>
</dbReference>
<feature type="transmembrane region" description="Helical" evidence="3">
    <location>
        <begin position="43"/>
        <end position="64"/>
    </location>
</feature>
<dbReference type="EMBL" id="SWMS01000015">
    <property type="protein sequence ID" value="TKG66690.1"/>
    <property type="molecule type" value="Genomic_DNA"/>
</dbReference>
<evidence type="ECO:0000256" key="3">
    <source>
        <dbReference type="SAM" id="Phobius"/>
    </source>
</evidence>
<dbReference type="InterPro" id="IPR005754">
    <property type="entry name" value="Sortase"/>
</dbReference>
<keyword evidence="3" id="KW-0472">Membrane</keyword>
<organism evidence="4 5">
    <name type="scientific">Prauserella endophytica</name>
    <dbReference type="NCBI Taxonomy" id="1592324"/>
    <lineage>
        <taxon>Bacteria</taxon>
        <taxon>Bacillati</taxon>
        <taxon>Actinomycetota</taxon>
        <taxon>Actinomycetes</taxon>
        <taxon>Pseudonocardiales</taxon>
        <taxon>Pseudonocardiaceae</taxon>
        <taxon>Prauserella</taxon>
        <taxon>Prauserella coralliicola group</taxon>
    </lineage>
</organism>
<keyword evidence="3" id="KW-0812">Transmembrane</keyword>
<feature type="region of interest" description="Disordered" evidence="2">
    <location>
        <begin position="1"/>
        <end position="27"/>
    </location>
</feature>
<dbReference type="Gene3D" id="2.40.260.10">
    <property type="entry name" value="Sortase"/>
    <property type="match status" value="1"/>
</dbReference>
<keyword evidence="5" id="KW-1185">Reference proteome</keyword>
<feature type="compositionally biased region" description="Gly residues" evidence="2">
    <location>
        <begin position="9"/>
        <end position="18"/>
    </location>
</feature>
<dbReference type="InterPro" id="IPR042001">
    <property type="entry name" value="Sortase_F"/>
</dbReference>